<dbReference type="PANTHER" id="PTHR30126:SF91">
    <property type="entry name" value="LYSR FAMILY TRANSCRIPTIONAL REGULATOR"/>
    <property type="match status" value="1"/>
</dbReference>
<evidence type="ECO:0000256" key="4">
    <source>
        <dbReference type="ARBA" id="ARBA00023163"/>
    </source>
</evidence>
<evidence type="ECO:0000256" key="1">
    <source>
        <dbReference type="ARBA" id="ARBA00009437"/>
    </source>
</evidence>
<dbReference type="PANTHER" id="PTHR30126">
    <property type="entry name" value="HTH-TYPE TRANSCRIPTIONAL REGULATOR"/>
    <property type="match status" value="1"/>
</dbReference>
<accession>A0A559T8E0</accession>
<feature type="domain" description="HTH lysR-type" evidence="5">
    <location>
        <begin position="4"/>
        <end position="61"/>
    </location>
</feature>
<dbReference type="PROSITE" id="PS50931">
    <property type="entry name" value="HTH_LYSR"/>
    <property type="match status" value="1"/>
</dbReference>
<evidence type="ECO:0000313" key="6">
    <source>
        <dbReference type="EMBL" id="TVZ70876.1"/>
    </source>
</evidence>
<dbReference type="InterPro" id="IPR000847">
    <property type="entry name" value="LysR_HTH_N"/>
</dbReference>
<dbReference type="GO" id="GO:0000976">
    <property type="term" value="F:transcription cis-regulatory region binding"/>
    <property type="evidence" value="ECO:0007669"/>
    <property type="project" value="TreeGrafter"/>
</dbReference>
<dbReference type="InterPro" id="IPR036390">
    <property type="entry name" value="WH_DNA-bd_sf"/>
</dbReference>
<keyword evidence="3 6" id="KW-0238">DNA-binding</keyword>
<comment type="caution">
    <text evidence="6">The sequence shown here is derived from an EMBL/GenBank/DDBJ whole genome shotgun (WGS) entry which is preliminary data.</text>
</comment>
<gene>
    <name evidence="6" type="ORF">FHU10_3474</name>
</gene>
<proteinExistence type="inferred from homology"/>
<dbReference type="Gene3D" id="3.40.190.290">
    <property type="match status" value="1"/>
</dbReference>
<dbReference type="GO" id="GO:0003700">
    <property type="term" value="F:DNA-binding transcription factor activity"/>
    <property type="evidence" value="ECO:0007669"/>
    <property type="project" value="InterPro"/>
</dbReference>
<dbReference type="OrthoDB" id="196624at2"/>
<dbReference type="Pfam" id="PF03466">
    <property type="entry name" value="LysR_substrate"/>
    <property type="match status" value="1"/>
</dbReference>
<organism evidence="6">
    <name type="scientific">Serratia fonticola</name>
    <dbReference type="NCBI Taxonomy" id="47917"/>
    <lineage>
        <taxon>Bacteria</taxon>
        <taxon>Pseudomonadati</taxon>
        <taxon>Pseudomonadota</taxon>
        <taxon>Gammaproteobacteria</taxon>
        <taxon>Enterobacterales</taxon>
        <taxon>Yersiniaceae</taxon>
        <taxon>Serratia</taxon>
    </lineage>
</organism>
<dbReference type="InterPro" id="IPR036388">
    <property type="entry name" value="WH-like_DNA-bd_sf"/>
</dbReference>
<dbReference type="AlphaFoldDB" id="A0A559T8E0"/>
<evidence type="ECO:0000256" key="2">
    <source>
        <dbReference type="ARBA" id="ARBA00023015"/>
    </source>
</evidence>
<dbReference type="Pfam" id="PF00126">
    <property type="entry name" value="HTH_1"/>
    <property type="match status" value="1"/>
</dbReference>
<sequence>MSRLSLDAIRIINTIKNTGSFSMAAEALHKTPSAISYRVSNIENKLCVKLFHRNGPMITLTDEGEFLLQEGAWILNAVEDLESRVRNIPKLDNNIRIVVDKFFPLETLTQDIRDYIGHNPCANISVQREALNGTWDALKNNRADLVIAIGQIPDSVQAKTLMLGKLEFVLCVSPSHPFAAQKQAVSKNQRINDIVVAIADSSHELPKRSSGILPLQRQLVVCDVESELALLKRGIGHGFLPPALIKQELSRGELVTVPVDTQKGDEMIWLAWHPASKGSGFNWWHERLTRKSDVFSLMGREVVRDGGFPWCNR</sequence>
<reference evidence="6" key="1">
    <citation type="submission" date="2019-06" db="EMBL/GenBank/DDBJ databases">
        <authorList>
            <person name="Deangelis K."/>
            <person name="Huntemann M."/>
            <person name="Clum A."/>
            <person name="Pillay M."/>
            <person name="Palaniappan K."/>
            <person name="Varghese N."/>
            <person name="Mikhailova N."/>
            <person name="Stamatis D."/>
            <person name="Reddy T."/>
            <person name="Daum C."/>
            <person name="Shapiro N."/>
            <person name="Ivanova N."/>
            <person name="Kyrpides N."/>
            <person name="Woyke T."/>
        </authorList>
    </citation>
    <scope>NUCLEOTIDE SEQUENCE [LARGE SCALE GENOMIC DNA]</scope>
    <source>
        <strain evidence="6">128R</strain>
    </source>
</reference>
<comment type="similarity">
    <text evidence="1">Belongs to the LysR transcriptional regulatory family.</text>
</comment>
<dbReference type="InterPro" id="IPR005119">
    <property type="entry name" value="LysR_subst-bd"/>
</dbReference>
<protein>
    <submittedName>
        <fullName evidence="6">DNA-binding transcriptional LysR family regulator</fullName>
    </submittedName>
</protein>
<evidence type="ECO:0000259" key="5">
    <source>
        <dbReference type="PROSITE" id="PS50931"/>
    </source>
</evidence>
<dbReference type="EMBL" id="VISQ01000001">
    <property type="protein sequence ID" value="TVZ70876.1"/>
    <property type="molecule type" value="Genomic_DNA"/>
</dbReference>
<reference evidence="6" key="2">
    <citation type="submission" date="2019-08" db="EMBL/GenBank/DDBJ databases">
        <title>Investigation of anaerobic lignin degradation for improved lignocellulosic biofuels.</title>
        <authorList>
            <person name="Deangelis K.PhD."/>
        </authorList>
    </citation>
    <scope>NUCLEOTIDE SEQUENCE [LARGE SCALE GENOMIC DNA]</scope>
    <source>
        <strain evidence="6">128R</strain>
    </source>
</reference>
<keyword evidence="4" id="KW-0804">Transcription</keyword>
<dbReference type="Gene3D" id="1.10.10.10">
    <property type="entry name" value="Winged helix-like DNA-binding domain superfamily/Winged helix DNA-binding domain"/>
    <property type="match status" value="1"/>
</dbReference>
<dbReference type="SUPFAM" id="SSF46785">
    <property type="entry name" value="Winged helix' DNA-binding domain"/>
    <property type="match status" value="1"/>
</dbReference>
<keyword evidence="2" id="KW-0805">Transcription regulation</keyword>
<dbReference type="SUPFAM" id="SSF53850">
    <property type="entry name" value="Periplasmic binding protein-like II"/>
    <property type="match status" value="1"/>
</dbReference>
<evidence type="ECO:0000256" key="3">
    <source>
        <dbReference type="ARBA" id="ARBA00023125"/>
    </source>
</evidence>
<name>A0A559T8E0_SERFO</name>